<evidence type="ECO:0000313" key="1">
    <source>
        <dbReference type="EMBL" id="QDI02521.1"/>
    </source>
</evidence>
<reference evidence="1 2" key="1">
    <citation type="submission" date="2019-03" db="EMBL/GenBank/DDBJ databases">
        <title>Tal1 in Xanthomonas translucens pv. cerealis Contributes to Virulence in Bacterial Leaf Streak of Wheat.</title>
        <authorList>
            <person name="Shah S.M.A."/>
            <person name="Haq F."/>
            <person name="Ma W."/>
            <person name="Xu X."/>
            <person name="Wang S."/>
            <person name="Xu Z."/>
            <person name="Zou L."/>
            <person name="Zhu B."/>
            <person name="Chen G."/>
        </authorList>
    </citation>
    <scope>NUCLEOTIDE SEQUENCE [LARGE SCALE GENOMIC DNA]</scope>
    <source>
        <strain evidence="1 2">01</strain>
    </source>
</reference>
<dbReference type="RefSeq" id="WP_185910699.1">
    <property type="nucleotide sequence ID" value="NZ_CP038228.1"/>
</dbReference>
<keyword evidence="2" id="KW-1185">Reference proteome</keyword>
<dbReference type="Proteomes" id="UP000319349">
    <property type="component" value="Chromosome"/>
</dbReference>
<name>A0A514E936_9XANT</name>
<sequence length="109" mass="11639">MGSEASGEKVCLSPLTGYPQANAQTEDTEGAKCEAFMALVGAKSFFELVSWLVKSPMAATLGTALLREAVLRNDACAAELAHPIAGDLGSSVWHFHWLRHSNMSSWSNA</sequence>
<dbReference type="EMBL" id="CP038228">
    <property type="protein sequence ID" value="QDI02521.1"/>
    <property type="molecule type" value="Genomic_DNA"/>
</dbReference>
<dbReference type="AlphaFoldDB" id="A0A514E936"/>
<gene>
    <name evidence="1" type="ORF">E4A48_01330</name>
</gene>
<organism evidence="1 2">
    <name type="scientific">Xanthomonas cerealis pv. cerealis</name>
    <dbReference type="NCBI Taxonomy" id="152263"/>
    <lineage>
        <taxon>Bacteria</taxon>
        <taxon>Pseudomonadati</taxon>
        <taxon>Pseudomonadota</taxon>
        <taxon>Gammaproteobacteria</taxon>
        <taxon>Lysobacterales</taxon>
        <taxon>Lysobacteraceae</taxon>
        <taxon>Xanthomonas</taxon>
        <taxon>Xanthomonas translucens group</taxon>
        <taxon>Xanthomonas cerealis</taxon>
    </lineage>
</organism>
<evidence type="ECO:0000313" key="2">
    <source>
        <dbReference type="Proteomes" id="UP000319349"/>
    </source>
</evidence>
<accession>A0A514E936</accession>
<proteinExistence type="predicted"/>
<protein>
    <submittedName>
        <fullName evidence="1">Uncharacterized protein</fullName>
    </submittedName>
</protein>